<dbReference type="STRING" id="1048260.LFML04_0412"/>
<protein>
    <submittedName>
        <fullName evidence="1">Uncharacterized protein</fullName>
    </submittedName>
</protein>
<proteinExistence type="predicted"/>
<dbReference type="AlphaFoldDB" id="J9ZA94"/>
<evidence type="ECO:0000313" key="1">
    <source>
        <dbReference type="EMBL" id="AFS52652.1"/>
    </source>
</evidence>
<dbReference type="Proteomes" id="UP000006177">
    <property type="component" value="Chromosome"/>
</dbReference>
<dbReference type="RefSeq" id="WP_014960172.1">
    <property type="nucleotide sequence ID" value="NC_018649.1"/>
</dbReference>
<organism evidence="1 2">
    <name type="scientific">Leptospirillum ferriphilum (strain ML-04)</name>
    <dbReference type="NCBI Taxonomy" id="1048260"/>
    <lineage>
        <taxon>Bacteria</taxon>
        <taxon>Pseudomonadati</taxon>
        <taxon>Nitrospirota</taxon>
        <taxon>Nitrospiria</taxon>
        <taxon>Nitrospirales</taxon>
        <taxon>Nitrospiraceae</taxon>
        <taxon>Leptospirillum</taxon>
    </lineage>
</organism>
<sequence length="226" mass="24884">MNIANGEPDLSLLVRIRQETAGMDLFINPSSGDKAVLRILAVVAAFVLDQAIGGAVNIIYCEQVSFLGFHKEQGSLSPLRFGSSGTFNPLAPVGLEKANDVQVAMRMFGALIEGGRLDPERVGKCHCGRYFLSARLGARKSRACSKAHQAILMSRELRSSPEYREREKQRNARRMAAVREAEKIIAAWKREGKSPGEVQNLLWDWNKGKGGILGKRSLYSILEKGV</sequence>
<dbReference type="EMBL" id="CP002919">
    <property type="protein sequence ID" value="AFS52652.1"/>
    <property type="molecule type" value="Genomic_DNA"/>
</dbReference>
<reference evidence="1 2" key="1">
    <citation type="journal article" date="2011" name="J. Microbiol.">
        <title>Complete genome of Leptospirillum ferriphilum ML-04 provides insight into its physiology and environmental adaptation.</title>
        <authorList>
            <person name="Mi S."/>
            <person name="Song J."/>
            <person name="Lin J."/>
            <person name="Che Y."/>
            <person name="Zheng H."/>
            <person name="Lin J."/>
        </authorList>
    </citation>
    <scope>NUCLEOTIDE SEQUENCE [LARGE SCALE GENOMIC DNA]</scope>
    <source>
        <strain evidence="1 2">ML-04</strain>
    </source>
</reference>
<evidence type="ECO:0000313" key="2">
    <source>
        <dbReference type="Proteomes" id="UP000006177"/>
    </source>
</evidence>
<dbReference type="HOGENOM" id="CLU_1223478_0_0_0"/>
<dbReference type="KEGG" id="lfi:LFML04_0412"/>
<dbReference type="PATRIC" id="fig|1048260.3.peg.443"/>
<name>J9ZA94_LEPFM</name>
<gene>
    <name evidence="1" type="ordered locus">LFML04_0412</name>
</gene>
<accession>J9ZA94</accession>